<evidence type="ECO:0000313" key="2">
    <source>
        <dbReference type="EMBL" id="ADY51367.1"/>
    </source>
</evidence>
<dbReference type="SUPFAM" id="SSF56436">
    <property type="entry name" value="C-type lectin-like"/>
    <property type="match status" value="1"/>
</dbReference>
<dbReference type="EMBL" id="CP002545">
    <property type="protein sequence ID" value="ADY51367.1"/>
    <property type="molecule type" value="Genomic_DNA"/>
</dbReference>
<feature type="domain" description="Sulfatase-modifying factor enzyme-like" evidence="1">
    <location>
        <begin position="51"/>
        <end position="222"/>
    </location>
</feature>
<dbReference type="InterPro" id="IPR042095">
    <property type="entry name" value="SUMF_sf"/>
</dbReference>
<dbReference type="eggNOG" id="COG1262">
    <property type="taxonomic scope" value="Bacteria"/>
</dbReference>
<dbReference type="Pfam" id="PF03781">
    <property type="entry name" value="FGE-sulfatase"/>
    <property type="match status" value="2"/>
</dbReference>
<dbReference type="STRING" id="762903.Pedsa_0795"/>
<reference evidence="2 3" key="1">
    <citation type="journal article" date="2011" name="Stand. Genomic Sci.">
        <title>Complete genome sequence of the gliding, heparinolytic Pedobacter saltans type strain (113).</title>
        <authorList>
            <person name="Liolios K."/>
            <person name="Sikorski J."/>
            <person name="Lu M."/>
            <person name="Nolan M."/>
            <person name="Lapidus A."/>
            <person name="Lucas S."/>
            <person name="Hammon N."/>
            <person name="Deshpande S."/>
            <person name="Cheng J.F."/>
            <person name="Tapia R."/>
            <person name="Han C."/>
            <person name="Goodwin L."/>
            <person name="Pitluck S."/>
            <person name="Huntemann M."/>
            <person name="Ivanova N."/>
            <person name="Pagani I."/>
            <person name="Mavromatis K."/>
            <person name="Ovchinikova G."/>
            <person name="Pati A."/>
            <person name="Chen A."/>
            <person name="Palaniappan K."/>
            <person name="Land M."/>
            <person name="Hauser L."/>
            <person name="Brambilla E.M."/>
            <person name="Kotsyurbenko O."/>
            <person name="Rohde M."/>
            <person name="Tindall B.J."/>
            <person name="Abt B."/>
            <person name="Goker M."/>
            <person name="Detter J.C."/>
            <person name="Woyke T."/>
            <person name="Bristow J."/>
            <person name="Eisen J.A."/>
            <person name="Markowitz V."/>
            <person name="Hugenholtz P."/>
            <person name="Klenk H.P."/>
            <person name="Kyrpides N.C."/>
        </authorList>
    </citation>
    <scope>NUCLEOTIDE SEQUENCE [LARGE SCALE GENOMIC DNA]</scope>
    <source>
        <strain evidence="3">ATCC 51119 / DSM 12145 / JCM 21818 / LMG 10337 / NBRC 100064 / NCIMB 13643</strain>
    </source>
</reference>
<dbReference type="GO" id="GO:0120147">
    <property type="term" value="F:formylglycine-generating oxidase activity"/>
    <property type="evidence" value="ECO:0007669"/>
    <property type="project" value="TreeGrafter"/>
</dbReference>
<dbReference type="InterPro" id="IPR005532">
    <property type="entry name" value="SUMF_dom"/>
</dbReference>
<dbReference type="HOGENOM" id="CLU_012431_4_2_10"/>
<dbReference type="Gene3D" id="3.90.1580.10">
    <property type="entry name" value="paralog of FGE (formylglycine-generating enzyme)"/>
    <property type="match status" value="1"/>
</dbReference>
<reference evidence="3" key="2">
    <citation type="submission" date="2011-02" db="EMBL/GenBank/DDBJ databases">
        <title>The complete genome of Pedobacter saltans DSM 12145.</title>
        <authorList>
            <consortium name="US DOE Joint Genome Institute (JGI-PGF)"/>
            <person name="Lucas S."/>
            <person name="Copeland A."/>
            <person name="Lapidus A."/>
            <person name="Bruce D."/>
            <person name="Goodwin L."/>
            <person name="Pitluck S."/>
            <person name="Kyrpides N."/>
            <person name="Mavromatis K."/>
            <person name="Pagani I."/>
            <person name="Ivanova N."/>
            <person name="Ovchinnikova G."/>
            <person name="Lu M."/>
            <person name="Detter J.C."/>
            <person name="Han C."/>
            <person name="Land M."/>
            <person name="Hauser L."/>
            <person name="Markowitz V."/>
            <person name="Cheng J.-F."/>
            <person name="Hugenholtz P."/>
            <person name="Woyke T."/>
            <person name="Wu D."/>
            <person name="Tindall B."/>
            <person name="Pomrenke H.G."/>
            <person name="Brambilla E."/>
            <person name="Klenk H.-P."/>
            <person name="Eisen J.A."/>
        </authorList>
    </citation>
    <scope>NUCLEOTIDE SEQUENCE [LARGE SCALE GENOMIC DNA]</scope>
    <source>
        <strain evidence="3">ATCC 51119 / DSM 12145 / JCM 21818 / LMG 10337 / NBRC 100064 / NCIMB 13643</strain>
    </source>
</reference>
<dbReference type="PANTHER" id="PTHR23150">
    <property type="entry name" value="SULFATASE MODIFYING FACTOR 1, 2"/>
    <property type="match status" value="1"/>
</dbReference>
<dbReference type="InterPro" id="IPR016187">
    <property type="entry name" value="CTDL_fold"/>
</dbReference>
<evidence type="ECO:0000313" key="3">
    <source>
        <dbReference type="Proteomes" id="UP000000310"/>
    </source>
</evidence>
<evidence type="ECO:0000259" key="1">
    <source>
        <dbReference type="Pfam" id="PF03781"/>
    </source>
</evidence>
<dbReference type="PANTHER" id="PTHR23150:SF19">
    <property type="entry name" value="FORMYLGLYCINE-GENERATING ENZYME"/>
    <property type="match status" value="1"/>
</dbReference>
<accession>F0S969</accession>
<feature type="domain" description="Sulfatase-modifying factor enzyme-like" evidence="1">
    <location>
        <begin position="250"/>
        <end position="330"/>
    </location>
</feature>
<keyword evidence="3" id="KW-1185">Reference proteome</keyword>
<name>F0S969_PSESL</name>
<dbReference type="KEGG" id="psn:Pedsa_0795"/>
<dbReference type="Proteomes" id="UP000000310">
    <property type="component" value="Chromosome"/>
</dbReference>
<protein>
    <recommendedName>
        <fullName evidence="1">Sulfatase-modifying factor enzyme-like domain-containing protein</fullName>
    </recommendedName>
</protein>
<sequence>MKSRYQIIFSCVVLAFALSQCKKTNTEDSGCVAPSLDNIVPLANPTTIVPATDWIKVESGEFTMGNFSTKRDDPKNEKQPDELPAHKVSLDGFYISKYQVTMKQYLAFCDATGWPKPQEPYFKWGKTADSLNRPIVNVSWYDAKAYAKWVGARLLTEAEWEYAARGGHLGSAPAVDTMYLSGGPYTYYTGAEKSTKIDLTSLAWFRDNTSNQGPKPVGTKESGRVDKNDDVSATKYLTVKGEKVYNAGPGDNRLETYDMIGNVWEWCEDWYDKDYYKNSPASNPKGPQNGLNRVIRGQAWNSLKEYCRVANRGSFSPCSKYDNVGIRLAKPL</sequence>
<organism evidence="2 3">
    <name type="scientific">Pseudopedobacter saltans (strain ATCC 51119 / DSM 12145 / JCM 21818 / CCUG 39354 / LMG 10337 / NBRC 100064 / NCIMB 13643)</name>
    <name type="common">Pedobacter saltans</name>
    <dbReference type="NCBI Taxonomy" id="762903"/>
    <lineage>
        <taxon>Bacteria</taxon>
        <taxon>Pseudomonadati</taxon>
        <taxon>Bacteroidota</taxon>
        <taxon>Sphingobacteriia</taxon>
        <taxon>Sphingobacteriales</taxon>
        <taxon>Sphingobacteriaceae</taxon>
        <taxon>Pseudopedobacter</taxon>
    </lineage>
</organism>
<dbReference type="InterPro" id="IPR051043">
    <property type="entry name" value="Sulfatase_Mod_Factor_Kinase"/>
</dbReference>
<dbReference type="AlphaFoldDB" id="F0S969"/>
<gene>
    <name evidence="2" type="ordered locus">Pedsa_0795</name>
</gene>
<proteinExistence type="predicted"/>